<dbReference type="AlphaFoldDB" id="A0AA86R5N4"/>
<keyword evidence="3" id="KW-1185">Reference proteome</keyword>
<proteinExistence type="predicted"/>
<gene>
    <name evidence="2" type="ORF">HINF_LOCUS37303</name>
    <name evidence="1" type="ORF">HINF_LOCUS59824</name>
</gene>
<organism evidence="1">
    <name type="scientific">Hexamita inflata</name>
    <dbReference type="NCBI Taxonomy" id="28002"/>
    <lineage>
        <taxon>Eukaryota</taxon>
        <taxon>Metamonada</taxon>
        <taxon>Diplomonadida</taxon>
        <taxon>Hexamitidae</taxon>
        <taxon>Hexamitinae</taxon>
        <taxon>Hexamita</taxon>
    </lineage>
</organism>
<reference evidence="2 3" key="2">
    <citation type="submission" date="2024-07" db="EMBL/GenBank/DDBJ databases">
        <authorList>
            <person name="Akdeniz Z."/>
        </authorList>
    </citation>
    <scope>NUCLEOTIDE SEQUENCE [LARGE SCALE GENOMIC DNA]</scope>
</reference>
<sequence>MGQIQDSVIFQSADECKWVLGQEIRQQSLSLVKSACLQLVSEISSKLVIYEVDCARTGIRAEYFRNRQQYILSLTHLYFFFGKVPKSTSNFLTPDSLSMVITKMNEVSQQLIRKLKYNKKERNCYFLSYIAKQRQNPQLVSEISSKSLIYGVD</sequence>
<comment type="caution">
    <text evidence="1">The sequence shown here is derived from an EMBL/GenBank/DDBJ whole genome shotgun (WGS) entry which is preliminary data.</text>
</comment>
<accession>A0AA86R5N4</accession>
<dbReference type="EMBL" id="CAXDID020000139">
    <property type="protein sequence ID" value="CAL6038306.1"/>
    <property type="molecule type" value="Genomic_DNA"/>
</dbReference>
<evidence type="ECO:0000313" key="3">
    <source>
        <dbReference type="Proteomes" id="UP001642409"/>
    </source>
</evidence>
<dbReference type="EMBL" id="CATOUU010001104">
    <property type="protein sequence ID" value="CAI9972179.1"/>
    <property type="molecule type" value="Genomic_DNA"/>
</dbReference>
<dbReference type="Proteomes" id="UP001642409">
    <property type="component" value="Unassembled WGS sequence"/>
</dbReference>
<evidence type="ECO:0000313" key="1">
    <source>
        <dbReference type="EMBL" id="CAI9972179.1"/>
    </source>
</evidence>
<evidence type="ECO:0000313" key="2">
    <source>
        <dbReference type="EMBL" id="CAL6038306.1"/>
    </source>
</evidence>
<name>A0AA86R5N4_9EUKA</name>
<reference evidence="1" key="1">
    <citation type="submission" date="2023-06" db="EMBL/GenBank/DDBJ databases">
        <authorList>
            <person name="Kurt Z."/>
        </authorList>
    </citation>
    <scope>NUCLEOTIDE SEQUENCE</scope>
</reference>
<protein>
    <submittedName>
        <fullName evidence="2">Hypothetical_protein</fullName>
    </submittedName>
</protein>